<dbReference type="InterPro" id="IPR014729">
    <property type="entry name" value="Rossmann-like_a/b/a_fold"/>
</dbReference>
<evidence type="ECO:0000256" key="1">
    <source>
        <dbReference type="ARBA" id="ARBA00022679"/>
    </source>
</evidence>
<gene>
    <name evidence="4" type="ORF">UY55_C0002G0219</name>
</gene>
<evidence type="ECO:0000259" key="3">
    <source>
        <dbReference type="Pfam" id="PF01467"/>
    </source>
</evidence>
<comment type="caution">
    <text evidence="4">The sequence shown here is derived from an EMBL/GenBank/DDBJ whole genome shotgun (WGS) entry which is preliminary data.</text>
</comment>
<evidence type="ECO:0000313" key="5">
    <source>
        <dbReference type="Proteomes" id="UP000034224"/>
    </source>
</evidence>
<dbReference type="Proteomes" id="UP000034224">
    <property type="component" value="Unassembled WGS sequence"/>
</dbReference>
<organism evidence="4 5">
    <name type="scientific">Candidatus Jorgensenbacteria bacterium GW2011_GWB1_50_10</name>
    <dbReference type="NCBI Taxonomy" id="1618665"/>
    <lineage>
        <taxon>Bacteria</taxon>
        <taxon>Candidatus Joergenseniibacteriota</taxon>
    </lineage>
</organism>
<dbReference type="PANTHER" id="PTHR43793:SF1">
    <property type="entry name" value="FAD SYNTHASE"/>
    <property type="match status" value="1"/>
</dbReference>
<dbReference type="Pfam" id="PF01467">
    <property type="entry name" value="CTP_transf_like"/>
    <property type="match status" value="1"/>
</dbReference>
<evidence type="ECO:0000256" key="2">
    <source>
        <dbReference type="ARBA" id="ARBA00022695"/>
    </source>
</evidence>
<dbReference type="Gene3D" id="3.40.50.620">
    <property type="entry name" value="HUPs"/>
    <property type="match status" value="1"/>
</dbReference>
<reference evidence="4 5" key="1">
    <citation type="journal article" date="2015" name="Nature">
        <title>rRNA introns, odd ribosomes, and small enigmatic genomes across a large radiation of phyla.</title>
        <authorList>
            <person name="Brown C.T."/>
            <person name="Hug L.A."/>
            <person name="Thomas B.C."/>
            <person name="Sharon I."/>
            <person name="Castelle C.J."/>
            <person name="Singh A."/>
            <person name="Wilkins M.J."/>
            <person name="Williams K.H."/>
            <person name="Banfield J.F."/>
        </authorList>
    </citation>
    <scope>NUCLEOTIDE SEQUENCE [LARGE SCALE GENOMIC DNA]</scope>
</reference>
<dbReference type="PANTHER" id="PTHR43793">
    <property type="entry name" value="FAD SYNTHASE"/>
    <property type="match status" value="1"/>
</dbReference>
<dbReference type="NCBIfam" id="TIGR00125">
    <property type="entry name" value="cyt_tran_rel"/>
    <property type="match status" value="1"/>
</dbReference>
<proteinExistence type="predicted"/>
<name>A0A0G1W8P1_9BACT</name>
<dbReference type="STRING" id="1618665.UY55_C0002G0219"/>
<keyword evidence="2" id="KW-0548">Nucleotidyltransferase</keyword>
<dbReference type="EMBL" id="LCQK01000002">
    <property type="protein sequence ID" value="KKW15161.1"/>
    <property type="molecule type" value="Genomic_DNA"/>
</dbReference>
<dbReference type="InterPro" id="IPR050385">
    <property type="entry name" value="Archaeal_FAD_synthase"/>
</dbReference>
<accession>A0A0G1W8P1</accession>
<sequence length="126" mass="14301">MKKVMVFGTFDGLHEGHRAFLEEARAEGDYLVAVVAQDHIVERLKGRLPKLNLASRFEALENEDGVDEVMASDAHLGVWEVVKNYKPDVIAVGHDQNALKEDLENHLDELGYKPEIKVMRAYEENK</sequence>
<feature type="domain" description="Cytidyltransferase-like" evidence="3">
    <location>
        <begin position="6"/>
        <end position="109"/>
    </location>
</feature>
<dbReference type="SUPFAM" id="SSF52374">
    <property type="entry name" value="Nucleotidylyl transferase"/>
    <property type="match status" value="1"/>
</dbReference>
<dbReference type="InterPro" id="IPR004821">
    <property type="entry name" value="Cyt_trans-like"/>
</dbReference>
<dbReference type="GO" id="GO:0016779">
    <property type="term" value="F:nucleotidyltransferase activity"/>
    <property type="evidence" value="ECO:0007669"/>
    <property type="project" value="UniProtKB-KW"/>
</dbReference>
<keyword evidence="1" id="KW-0808">Transferase</keyword>
<protein>
    <submittedName>
        <fullName evidence="4">FAD synthase</fullName>
    </submittedName>
</protein>
<evidence type="ECO:0000313" key="4">
    <source>
        <dbReference type="EMBL" id="KKW15161.1"/>
    </source>
</evidence>
<dbReference type="AlphaFoldDB" id="A0A0G1W8P1"/>